<dbReference type="Pfam" id="PF00512">
    <property type="entry name" value="HisKA"/>
    <property type="match status" value="1"/>
</dbReference>
<keyword evidence="5" id="KW-0808">Transferase</keyword>
<sequence>MSGKSTFRIHVLIALICVVMTLMLAFYAKQIAQRRGEQTFSAIVNDSRDALTMRMDSYLLSLNSLAAFYEASDFVSAQDWAVYVEALDIEKTLPGVLGLGFVQPTDGPELLDLMSDVRAGGEPELVVHPNTGRTNKMIIRFIEPLPLNAAARGLDISFEANRRIAAITSRDSGLPQVTAPINLVQGRDSKVGALLLRPIYDHSPIPATKAERIASHVGWVYAPFTMDQGLNDLFASGNGSFAVTVEDAGNAIFSAGQPAVNSPFTRTQTIDVYGRTWTVSWSGAAAFKEAHASYLPLIVLLSGLSMSFLVWRYLRMLTNRENDINALVERKTRALSDRAQQNRAVIENSVFGVMQLDSDGIVRSANAASCAILGIEKAKLMGRLLSELVIEDEPCDGTGMPCAAHAMRDGKVCKLEMQTKVWRRSNGMRVQSVLLRDITKEATSLQALTDTEERWNLALQGAEIGVFDVDLRKNKSVVSETWRRLMDIPLDSDIDTQAHFFSRVHPDDLPVLQAADRDAILGNTPRSVSEFRVRMADGSYRWLRSDAVVVERDADGTALRLVGAQTDITALRAAETAIKHGEELLDLVIERAPVGTAITNGHGTMLRANGALSAITGYPEDKLTGGHLSLMLAATERDSFMEEITALRGDTHETYRGEHLICCADGEERWGLVKVSWAFDPAQAMEIYIVQINDISTEKRAARIKSEFIATISHELRTPLTSIKGALGLMGTKKIEATSGPITRLLEIATVNTDRLINLVNDILDLEKISAGKMDFNLDSIGATDLVSVALESNRPLLLKSALTFRLIDMSGGAHVLADENRIAQVLSNLLSNACKFAPPKTAIAVQISVVDDMVRFDVTDRGPGVPDAFRDRIFGAFSQADSSDTRQKGGTGLGLNISRQIVERMGGTIGFDSEPDVRTTFYFTCPIALPEELTSDGAILLERGRKQPSFAGVA</sequence>
<evidence type="ECO:0000256" key="6">
    <source>
        <dbReference type="ARBA" id="ARBA00022692"/>
    </source>
</evidence>
<dbReference type="GO" id="GO:0009927">
    <property type="term" value="F:histidine phosphotransfer kinase activity"/>
    <property type="evidence" value="ECO:0007669"/>
    <property type="project" value="TreeGrafter"/>
</dbReference>
<evidence type="ECO:0000256" key="7">
    <source>
        <dbReference type="ARBA" id="ARBA00022777"/>
    </source>
</evidence>
<dbReference type="Proteomes" id="UP000199550">
    <property type="component" value="Unassembled WGS sequence"/>
</dbReference>
<dbReference type="FunFam" id="3.30.565.10:FF:000006">
    <property type="entry name" value="Sensor histidine kinase WalK"/>
    <property type="match status" value="1"/>
</dbReference>
<keyword evidence="17" id="KW-1185">Reference proteome</keyword>
<keyword evidence="4" id="KW-0597">Phosphoprotein</keyword>
<accession>A0A1I4GPS5</accession>
<dbReference type="Pfam" id="PF00989">
    <property type="entry name" value="PAS"/>
    <property type="match status" value="1"/>
</dbReference>
<dbReference type="InterPro" id="IPR003661">
    <property type="entry name" value="HisK_dim/P_dom"/>
</dbReference>
<dbReference type="PROSITE" id="PS50109">
    <property type="entry name" value="HIS_KIN"/>
    <property type="match status" value="1"/>
</dbReference>
<dbReference type="InterPro" id="IPR000700">
    <property type="entry name" value="PAS-assoc_C"/>
</dbReference>
<dbReference type="CDD" id="cd00082">
    <property type="entry name" value="HisKA"/>
    <property type="match status" value="1"/>
</dbReference>
<dbReference type="FunFam" id="1.10.287.130:FF:000001">
    <property type="entry name" value="Two-component sensor histidine kinase"/>
    <property type="match status" value="1"/>
</dbReference>
<organism evidence="16 17">
    <name type="scientific">Loktanella salsilacus</name>
    <dbReference type="NCBI Taxonomy" id="195913"/>
    <lineage>
        <taxon>Bacteria</taxon>
        <taxon>Pseudomonadati</taxon>
        <taxon>Pseudomonadota</taxon>
        <taxon>Alphaproteobacteria</taxon>
        <taxon>Rhodobacterales</taxon>
        <taxon>Roseobacteraceae</taxon>
        <taxon>Loktanella</taxon>
    </lineage>
</organism>
<dbReference type="SMART" id="SM01079">
    <property type="entry name" value="CHASE"/>
    <property type="match status" value="1"/>
</dbReference>
<dbReference type="PANTHER" id="PTHR43047:SF72">
    <property type="entry name" value="OSMOSENSING HISTIDINE PROTEIN KINASE SLN1"/>
    <property type="match status" value="1"/>
</dbReference>
<evidence type="ECO:0000256" key="4">
    <source>
        <dbReference type="ARBA" id="ARBA00022553"/>
    </source>
</evidence>
<dbReference type="SMART" id="SM00387">
    <property type="entry name" value="HATPase_c"/>
    <property type="match status" value="1"/>
</dbReference>
<dbReference type="CDD" id="cd16922">
    <property type="entry name" value="HATPase_EvgS-ArcB-TorS-like"/>
    <property type="match status" value="1"/>
</dbReference>
<feature type="domain" description="PAS" evidence="13">
    <location>
        <begin position="338"/>
        <end position="393"/>
    </location>
</feature>
<dbReference type="OrthoDB" id="7179697at2"/>
<dbReference type="Pfam" id="PF13426">
    <property type="entry name" value="PAS_9"/>
    <property type="match status" value="1"/>
</dbReference>
<keyword evidence="8 11" id="KW-1133">Transmembrane helix</keyword>
<dbReference type="SMART" id="SM00086">
    <property type="entry name" value="PAC"/>
    <property type="match status" value="2"/>
</dbReference>
<dbReference type="InterPro" id="IPR036097">
    <property type="entry name" value="HisK_dim/P_sf"/>
</dbReference>
<comment type="catalytic activity">
    <reaction evidence="1">
        <text>ATP + protein L-histidine = ADP + protein N-phospho-L-histidine.</text>
        <dbReference type="EC" id="2.7.13.3"/>
    </reaction>
</comment>
<proteinExistence type="predicted"/>
<evidence type="ECO:0000259" key="14">
    <source>
        <dbReference type="PROSITE" id="PS50113"/>
    </source>
</evidence>
<gene>
    <name evidence="16" type="ORF">SAMN04488004_11393</name>
</gene>
<dbReference type="PROSITE" id="PS50112">
    <property type="entry name" value="PAS"/>
    <property type="match status" value="2"/>
</dbReference>
<dbReference type="InterPro" id="IPR036890">
    <property type="entry name" value="HATPase_C_sf"/>
</dbReference>
<evidence type="ECO:0000256" key="1">
    <source>
        <dbReference type="ARBA" id="ARBA00000085"/>
    </source>
</evidence>
<dbReference type="CDD" id="cd00130">
    <property type="entry name" value="PAS"/>
    <property type="match status" value="3"/>
</dbReference>
<keyword evidence="6 11" id="KW-0812">Transmembrane</keyword>
<dbReference type="GO" id="GO:0000155">
    <property type="term" value="F:phosphorelay sensor kinase activity"/>
    <property type="evidence" value="ECO:0007669"/>
    <property type="project" value="InterPro"/>
</dbReference>
<evidence type="ECO:0000313" key="17">
    <source>
        <dbReference type="Proteomes" id="UP000199550"/>
    </source>
</evidence>
<feature type="domain" description="PAS" evidence="13">
    <location>
        <begin position="581"/>
        <end position="625"/>
    </location>
</feature>
<dbReference type="NCBIfam" id="TIGR00229">
    <property type="entry name" value="sensory_box"/>
    <property type="match status" value="1"/>
</dbReference>
<dbReference type="Pfam" id="PF03924">
    <property type="entry name" value="CHASE"/>
    <property type="match status" value="1"/>
</dbReference>
<dbReference type="InterPro" id="IPR035965">
    <property type="entry name" value="PAS-like_dom_sf"/>
</dbReference>
<keyword evidence="9" id="KW-0902">Two-component regulatory system</keyword>
<dbReference type="Gene3D" id="3.30.450.20">
    <property type="entry name" value="PAS domain"/>
    <property type="match status" value="3"/>
</dbReference>
<evidence type="ECO:0000256" key="8">
    <source>
        <dbReference type="ARBA" id="ARBA00022989"/>
    </source>
</evidence>
<dbReference type="InterPro" id="IPR001610">
    <property type="entry name" value="PAC"/>
</dbReference>
<dbReference type="GO" id="GO:0005886">
    <property type="term" value="C:plasma membrane"/>
    <property type="evidence" value="ECO:0007669"/>
    <property type="project" value="TreeGrafter"/>
</dbReference>
<evidence type="ECO:0000259" key="15">
    <source>
        <dbReference type="PROSITE" id="PS50839"/>
    </source>
</evidence>
<dbReference type="InterPro" id="IPR000014">
    <property type="entry name" value="PAS"/>
</dbReference>
<dbReference type="PANTHER" id="PTHR43047">
    <property type="entry name" value="TWO-COMPONENT HISTIDINE PROTEIN KINASE"/>
    <property type="match status" value="1"/>
</dbReference>
<evidence type="ECO:0000259" key="13">
    <source>
        <dbReference type="PROSITE" id="PS50112"/>
    </source>
</evidence>
<dbReference type="Pfam" id="PF08447">
    <property type="entry name" value="PAS_3"/>
    <property type="match status" value="1"/>
</dbReference>
<dbReference type="SMART" id="SM00091">
    <property type="entry name" value="PAS"/>
    <property type="match status" value="3"/>
</dbReference>
<evidence type="ECO:0000313" key="16">
    <source>
        <dbReference type="EMBL" id="SFL31116.1"/>
    </source>
</evidence>
<dbReference type="GO" id="GO:0006355">
    <property type="term" value="P:regulation of DNA-templated transcription"/>
    <property type="evidence" value="ECO:0007669"/>
    <property type="project" value="InterPro"/>
</dbReference>
<evidence type="ECO:0000259" key="12">
    <source>
        <dbReference type="PROSITE" id="PS50109"/>
    </source>
</evidence>
<evidence type="ECO:0000256" key="3">
    <source>
        <dbReference type="ARBA" id="ARBA00012438"/>
    </source>
</evidence>
<feature type="transmembrane region" description="Helical" evidence="11">
    <location>
        <begin position="6"/>
        <end position="28"/>
    </location>
</feature>
<protein>
    <recommendedName>
        <fullName evidence="3">histidine kinase</fullName>
        <ecNumber evidence="3">2.7.13.3</ecNumber>
    </recommendedName>
</protein>
<dbReference type="SUPFAM" id="SSF47384">
    <property type="entry name" value="Homodimeric domain of signal transducing histidine kinase"/>
    <property type="match status" value="1"/>
</dbReference>
<dbReference type="PROSITE" id="PS50113">
    <property type="entry name" value="PAC"/>
    <property type="match status" value="1"/>
</dbReference>
<comment type="subcellular location">
    <subcellularLocation>
        <location evidence="2">Membrane</location>
    </subcellularLocation>
</comment>
<reference evidence="16 17" key="1">
    <citation type="submission" date="2016-10" db="EMBL/GenBank/DDBJ databases">
        <authorList>
            <person name="de Groot N.N."/>
        </authorList>
    </citation>
    <scope>NUCLEOTIDE SEQUENCE [LARGE SCALE GENOMIC DNA]</scope>
    <source>
        <strain evidence="16 17">DSM 16199</strain>
    </source>
</reference>
<evidence type="ECO:0000256" key="2">
    <source>
        <dbReference type="ARBA" id="ARBA00004370"/>
    </source>
</evidence>
<dbReference type="EMBL" id="FOTF01000013">
    <property type="protein sequence ID" value="SFL31116.1"/>
    <property type="molecule type" value="Genomic_DNA"/>
</dbReference>
<evidence type="ECO:0000256" key="11">
    <source>
        <dbReference type="SAM" id="Phobius"/>
    </source>
</evidence>
<dbReference type="RefSeq" id="WP_090190070.1">
    <property type="nucleotide sequence ID" value="NZ_FOTF01000013.1"/>
</dbReference>
<feature type="domain" description="CHASE" evidence="15">
    <location>
        <begin position="127"/>
        <end position="233"/>
    </location>
</feature>
<evidence type="ECO:0000256" key="9">
    <source>
        <dbReference type="ARBA" id="ARBA00023012"/>
    </source>
</evidence>
<dbReference type="InterPro" id="IPR006189">
    <property type="entry name" value="CHASE_dom"/>
</dbReference>
<dbReference type="Pfam" id="PF02518">
    <property type="entry name" value="HATPase_c"/>
    <property type="match status" value="1"/>
</dbReference>
<dbReference type="InterPro" id="IPR004358">
    <property type="entry name" value="Sig_transdc_His_kin-like_C"/>
</dbReference>
<dbReference type="InterPro" id="IPR005467">
    <property type="entry name" value="His_kinase_dom"/>
</dbReference>
<dbReference type="InterPro" id="IPR042240">
    <property type="entry name" value="CHASE_sf"/>
</dbReference>
<dbReference type="SMART" id="SM00388">
    <property type="entry name" value="HisKA"/>
    <property type="match status" value="1"/>
</dbReference>
<name>A0A1I4GPS5_9RHOB</name>
<dbReference type="Gene3D" id="3.30.565.10">
    <property type="entry name" value="Histidine kinase-like ATPase, C-terminal domain"/>
    <property type="match status" value="1"/>
</dbReference>
<dbReference type="AlphaFoldDB" id="A0A1I4GPS5"/>
<evidence type="ECO:0000256" key="5">
    <source>
        <dbReference type="ARBA" id="ARBA00022679"/>
    </source>
</evidence>
<dbReference type="PRINTS" id="PR00344">
    <property type="entry name" value="BCTRLSENSOR"/>
</dbReference>
<keyword evidence="7" id="KW-0418">Kinase</keyword>
<keyword evidence="10 11" id="KW-0472">Membrane</keyword>
<dbReference type="SUPFAM" id="SSF55874">
    <property type="entry name" value="ATPase domain of HSP90 chaperone/DNA topoisomerase II/histidine kinase"/>
    <property type="match status" value="1"/>
</dbReference>
<dbReference type="Gene3D" id="3.30.450.350">
    <property type="entry name" value="CHASE domain"/>
    <property type="match status" value="1"/>
</dbReference>
<dbReference type="EC" id="2.7.13.3" evidence="3"/>
<feature type="domain" description="Histidine kinase" evidence="12">
    <location>
        <begin position="711"/>
        <end position="930"/>
    </location>
</feature>
<evidence type="ECO:0000256" key="10">
    <source>
        <dbReference type="ARBA" id="ARBA00023136"/>
    </source>
</evidence>
<dbReference type="InterPro" id="IPR003594">
    <property type="entry name" value="HATPase_dom"/>
</dbReference>
<feature type="domain" description="PAC" evidence="14">
    <location>
        <begin position="527"/>
        <end position="580"/>
    </location>
</feature>
<dbReference type="InterPro" id="IPR013655">
    <property type="entry name" value="PAS_fold_3"/>
</dbReference>
<dbReference type="SUPFAM" id="SSF55785">
    <property type="entry name" value="PYP-like sensor domain (PAS domain)"/>
    <property type="match status" value="3"/>
</dbReference>
<dbReference type="PROSITE" id="PS50839">
    <property type="entry name" value="CHASE"/>
    <property type="match status" value="1"/>
</dbReference>
<dbReference type="InterPro" id="IPR013767">
    <property type="entry name" value="PAS_fold"/>
</dbReference>
<dbReference type="STRING" id="195913.SAMN04488004_11393"/>
<dbReference type="Gene3D" id="1.10.287.130">
    <property type="match status" value="1"/>
</dbReference>
<feature type="transmembrane region" description="Helical" evidence="11">
    <location>
        <begin position="294"/>
        <end position="314"/>
    </location>
</feature>